<dbReference type="Gene3D" id="2.40.50.100">
    <property type="match status" value="1"/>
</dbReference>
<dbReference type="PANTHER" id="PTHR30097">
    <property type="entry name" value="CATION EFFLUX SYSTEM PROTEIN CUSB"/>
    <property type="match status" value="1"/>
</dbReference>
<dbReference type="NCBIfam" id="TIGR01730">
    <property type="entry name" value="RND_mfp"/>
    <property type="match status" value="1"/>
</dbReference>
<sequence>MIRILLLCFIISMFSGCGGCGKSGEQNEHEQVEQGEGAEAVLHLKEESQRLVGLEVSKVRKTPYFSSLKVVGEIAQETEKVFHVTASQPGFLKLFLKQVGETVEKGTPLCVIQIKTDETIEVVSPAHGIVFAQYVKAGEKVDSLTSIMTVTDTDLLRVSFNVYEKDIAGIQLGEKVIVESVAYPDKEFEGEIVFVSPSVDTETRAIKIRGDVKNEEHLLKFGMFVSGEIISGRDEKYLSVPTQAVQTIDNEEVVFIKTGNEEFVIRKIKVKAEAKEKVFIEDVPSYGENSQLKEGDEVVAKGSFLLKSELLKGELEGE</sequence>
<dbReference type="AlphaFoldDB" id="A0A1G1KZD9"/>
<proteinExistence type="inferred from homology"/>
<evidence type="ECO:0000313" key="6">
    <source>
        <dbReference type="Proteomes" id="UP000178187"/>
    </source>
</evidence>
<accession>A0A1G1KZD9</accession>
<dbReference type="EMBL" id="MHFR01000036">
    <property type="protein sequence ID" value="OGW98268.1"/>
    <property type="molecule type" value="Genomic_DNA"/>
</dbReference>
<evidence type="ECO:0000259" key="4">
    <source>
        <dbReference type="Pfam" id="PF25975"/>
    </source>
</evidence>
<comment type="similarity">
    <text evidence="1">Belongs to the membrane fusion protein (MFP) (TC 8.A.1) family.</text>
</comment>
<dbReference type="InterPro" id="IPR006143">
    <property type="entry name" value="RND_pump_MFP"/>
</dbReference>
<dbReference type="Pfam" id="PF25975">
    <property type="entry name" value="CzcB_C"/>
    <property type="match status" value="1"/>
</dbReference>
<dbReference type="InterPro" id="IPR058792">
    <property type="entry name" value="Beta-barrel_RND_2"/>
</dbReference>
<evidence type="ECO:0000259" key="3">
    <source>
        <dbReference type="Pfam" id="PF25954"/>
    </source>
</evidence>
<dbReference type="FunFam" id="2.40.30.170:FF:000010">
    <property type="entry name" value="Efflux RND transporter periplasmic adaptor subunit"/>
    <property type="match status" value="1"/>
</dbReference>
<dbReference type="PROSITE" id="PS51257">
    <property type="entry name" value="PROKAR_LIPOPROTEIN"/>
    <property type="match status" value="1"/>
</dbReference>
<organism evidence="5 6">
    <name type="scientific">Candidatus Danuiimicrobium aquiferis</name>
    <dbReference type="NCBI Taxonomy" id="1801832"/>
    <lineage>
        <taxon>Bacteria</taxon>
        <taxon>Pseudomonadati</taxon>
        <taxon>Candidatus Omnitrophota</taxon>
        <taxon>Candidatus Danuiimicrobium</taxon>
    </lineage>
</organism>
<protein>
    <submittedName>
        <fullName evidence="5">Uncharacterized protein</fullName>
    </submittedName>
</protein>
<feature type="domain" description="CusB-like beta-barrel" evidence="3">
    <location>
        <begin position="159"/>
        <end position="228"/>
    </location>
</feature>
<dbReference type="Gene3D" id="2.40.30.170">
    <property type="match status" value="1"/>
</dbReference>
<evidence type="ECO:0000256" key="1">
    <source>
        <dbReference type="ARBA" id="ARBA00009477"/>
    </source>
</evidence>
<dbReference type="SUPFAM" id="SSF111369">
    <property type="entry name" value="HlyD-like secretion proteins"/>
    <property type="match status" value="1"/>
</dbReference>
<dbReference type="PANTHER" id="PTHR30097:SF4">
    <property type="entry name" value="SLR6042 PROTEIN"/>
    <property type="match status" value="1"/>
</dbReference>
<evidence type="ECO:0000256" key="2">
    <source>
        <dbReference type="ARBA" id="ARBA00022448"/>
    </source>
</evidence>
<dbReference type="Pfam" id="PF25954">
    <property type="entry name" value="Beta-barrel_RND_2"/>
    <property type="match status" value="1"/>
</dbReference>
<dbReference type="InterPro" id="IPR051909">
    <property type="entry name" value="MFP_Cation_Efflux"/>
</dbReference>
<dbReference type="GO" id="GO:0022857">
    <property type="term" value="F:transmembrane transporter activity"/>
    <property type="evidence" value="ECO:0007669"/>
    <property type="project" value="InterPro"/>
</dbReference>
<dbReference type="InterPro" id="IPR058649">
    <property type="entry name" value="CzcB_C"/>
</dbReference>
<feature type="domain" description="CzcB-like C-terminal circularly permuted SH3-like" evidence="4">
    <location>
        <begin position="239"/>
        <end position="307"/>
    </location>
</feature>
<name>A0A1G1KZD9_9BACT</name>
<dbReference type="GO" id="GO:0016020">
    <property type="term" value="C:membrane"/>
    <property type="evidence" value="ECO:0007669"/>
    <property type="project" value="InterPro"/>
</dbReference>
<dbReference type="Gene3D" id="2.40.420.20">
    <property type="match status" value="1"/>
</dbReference>
<keyword evidence="2" id="KW-0813">Transport</keyword>
<comment type="caution">
    <text evidence="5">The sequence shown here is derived from an EMBL/GenBank/DDBJ whole genome shotgun (WGS) entry which is preliminary data.</text>
</comment>
<dbReference type="Proteomes" id="UP000178187">
    <property type="component" value="Unassembled WGS sequence"/>
</dbReference>
<reference evidence="5 6" key="1">
    <citation type="journal article" date="2016" name="Nat. Commun.">
        <title>Thousands of microbial genomes shed light on interconnected biogeochemical processes in an aquifer system.</title>
        <authorList>
            <person name="Anantharaman K."/>
            <person name="Brown C.T."/>
            <person name="Hug L.A."/>
            <person name="Sharon I."/>
            <person name="Castelle C.J."/>
            <person name="Probst A.J."/>
            <person name="Thomas B.C."/>
            <person name="Singh A."/>
            <person name="Wilkins M.J."/>
            <person name="Karaoz U."/>
            <person name="Brodie E.L."/>
            <person name="Williams K.H."/>
            <person name="Hubbard S.S."/>
            <person name="Banfield J.F."/>
        </authorList>
    </citation>
    <scope>NUCLEOTIDE SEQUENCE [LARGE SCALE GENOMIC DNA]</scope>
</reference>
<gene>
    <name evidence="5" type="ORF">A3G33_04045</name>
</gene>
<evidence type="ECO:0000313" key="5">
    <source>
        <dbReference type="EMBL" id="OGW98268.1"/>
    </source>
</evidence>